<dbReference type="InterPro" id="IPR037147">
    <property type="entry name" value="Ribosomal_bL28_sf"/>
</dbReference>
<evidence type="ECO:0000256" key="5">
    <source>
        <dbReference type="SAM" id="MobiDB-lite"/>
    </source>
</evidence>
<evidence type="ECO:0000256" key="2">
    <source>
        <dbReference type="ARBA" id="ARBA00022980"/>
    </source>
</evidence>
<evidence type="ECO:0000313" key="6">
    <source>
        <dbReference type="EMBL" id="KZT43392.1"/>
    </source>
</evidence>
<dbReference type="InterPro" id="IPR034704">
    <property type="entry name" value="Ribosomal_bL28/bL31-like_sf"/>
</dbReference>
<dbReference type="STRING" id="1314776.A0A166I4T4"/>
<proteinExistence type="inferred from homology"/>
<name>A0A166I4T4_9AGAM</name>
<dbReference type="GO" id="GO:0005762">
    <property type="term" value="C:mitochondrial large ribosomal subunit"/>
    <property type="evidence" value="ECO:0007669"/>
    <property type="project" value="TreeGrafter"/>
</dbReference>
<feature type="region of interest" description="Disordered" evidence="5">
    <location>
        <begin position="248"/>
        <end position="278"/>
    </location>
</feature>
<feature type="compositionally biased region" description="Pro residues" evidence="5">
    <location>
        <begin position="182"/>
        <end position="193"/>
    </location>
</feature>
<feature type="compositionally biased region" description="Low complexity" evidence="5">
    <location>
        <begin position="258"/>
        <end position="270"/>
    </location>
</feature>
<evidence type="ECO:0000313" key="7">
    <source>
        <dbReference type="Proteomes" id="UP000076798"/>
    </source>
</evidence>
<protein>
    <recommendedName>
        <fullName evidence="4">Large ribosomal subunit protein bL28m</fullName>
    </recommendedName>
</protein>
<dbReference type="SUPFAM" id="SSF143800">
    <property type="entry name" value="L28p-like"/>
    <property type="match status" value="1"/>
</dbReference>
<accession>A0A166I4T4</accession>
<feature type="compositionally biased region" description="Acidic residues" evidence="5">
    <location>
        <begin position="215"/>
        <end position="226"/>
    </location>
</feature>
<dbReference type="OrthoDB" id="361870at2759"/>
<feature type="region of interest" description="Disordered" evidence="5">
    <location>
        <begin position="204"/>
        <end position="231"/>
    </location>
</feature>
<dbReference type="EMBL" id="KV428008">
    <property type="protein sequence ID" value="KZT43392.1"/>
    <property type="molecule type" value="Genomic_DNA"/>
</dbReference>
<keyword evidence="3" id="KW-0687">Ribonucleoprotein</keyword>
<dbReference type="InterPro" id="IPR026569">
    <property type="entry name" value="Ribosomal_bL28"/>
</dbReference>
<evidence type="ECO:0000256" key="3">
    <source>
        <dbReference type="ARBA" id="ARBA00023274"/>
    </source>
</evidence>
<dbReference type="PANTHER" id="PTHR13528:SF2">
    <property type="entry name" value="LARGE RIBOSOMAL SUBUNIT PROTEIN BL28M"/>
    <property type="match status" value="1"/>
</dbReference>
<keyword evidence="2" id="KW-0689">Ribosomal protein</keyword>
<gene>
    <name evidence="6" type="ORF">SISSUDRAFT_1124908</name>
</gene>
<organism evidence="6 7">
    <name type="scientific">Sistotremastrum suecicum HHB10207 ss-3</name>
    <dbReference type="NCBI Taxonomy" id="1314776"/>
    <lineage>
        <taxon>Eukaryota</taxon>
        <taxon>Fungi</taxon>
        <taxon>Dikarya</taxon>
        <taxon>Basidiomycota</taxon>
        <taxon>Agaricomycotina</taxon>
        <taxon>Agaricomycetes</taxon>
        <taxon>Sistotremastrales</taxon>
        <taxon>Sistotremastraceae</taxon>
        <taxon>Sistotremastrum</taxon>
    </lineage>
</organism>
<reference evidence="6 7" key="1">
    <citation type="journal article" date="2016" name="Mol. Biol. Evol.">
        <title>Comparative Genomics of Early-Diverging Mushroom-Forming Fungi Provides Insights into the Origins of Lignocellulose Decay Capabilities.</title>
        <authorList>
            <person name="Nagy L.G."/>
            <person name="Riley R."/>
            <person name="Tritt A."/>
            <person name="Adam C."/>
            <person name="Daum C."/>
            <person name="Floudas D."/>
            <person name="Sun H."/>
            <person name="Yadav J.S."/>
            <person name="Pangilinan J."/>
            <person name="Larsson K.H."/>
            <person name="Matsuura K."/>
            <person name="Barry K."/>
            <person name="Labutti K."/>
            <person name="Kuo R."/>
            <person name="Ohm R.A."/>
            <person name="Bhattacharya S.S."/>
            <person name="Shirouzu T."/>
            <person name="Yoshinaga Y."/>
            <person name="Martin F.M."/>
            <person name="Grigoriev I.V."/>
            <person name="Hibbett D.S."/>
        </authorList>
    </citation>
    <scope>NUCLEOTIDE SEQUENCE [LARGE SCALE GENOMIC DNA]</scope>
    <source>
        <strain evidence="6 7">HHB10207 ss-3</strain>
    </source>
</reference>
<dbReference type="Pfam" id="PF00830">
    <property type="entry name" value="Ribosomal_L28"/>
    <property type="match status" value="1"/>
</dbReference>
<dbReference type="Proteomes" id="UP000076798">
    <property type="component" value="Unassembled WGS sequence"/>
</dbReference>
<evidence type="ECO:0000256" key="4">
    <source>
        <dbReference type="ARBA" id="ARBA00035269"/>
    </source>
</evidence>
<feature type="region of interest" description="Disordered" evidence="5">
    <location>
        <begin position="177"/>
        <end position="196"/>
    </location>
</feature>
<dbReference type="Gene3D" id="2.30.170.40">
    <property type="entry name" value="Ribosomal protein L28/L24"/>
    <property type="match status" value="1"/>
</dbReference>
<dbReference type="FunFam" id="2.30.170.40:FF:000003">
    <property type="entry name" value="54S ribosomal protein L24"/>
    <property type="match status" value="1"/>
</dbReference>
<comment type="similarity">
    <text evidence="1">Belongs to the bacterial ribosomal protein bL28 family.</text>
</comment>
<dbReference type="GO" id="GO:0003735">
    <property type="term" value="F:structural constituent of ribosome"/>
    <property type="evidence" value="ECO:0007669"/>
    <property type="project" value="InterPro"/>
</dbReference>
<evidence type="ECO:0000256" key="1">
    <source>
        <dbReference type="ARBA" id="ARBA00008760"/>
    </source>
</evidence>
<sequence length="373" mass="40782">MHITAPRLAAVAQPFKRGQAGLFHGAQILSGNNVPFSKHKTRRKWFPNALSKNLYSEILGQRVRVTISARALRTVDKLGGLDNYLFNTKPELLGDEGMRLRVVLQQYKDEVKAGYRSPAPGSSLFLEGRYGRALKKLSPAQRLKLPEAQEIVRQRLEAGDEGHRKGVERLMELVQQRSVEATPPPPSEPPSPDVDPVVELEADAEHVEASRTEEATEIIDEADLDEPAPAAPTFAPLVSMKNYVARAFPSLAPPSKPPQTTSPSFPSSLPGAASTSNEVLDSLTQMLSPKPVASTSAATPKKTSKEIFARIPMFPRSEQRALLRHALESKGGPPKPPGWLLRKAAGPKLDGWKAERFRRAVRKADVLASSSHS</sequence>
<dbReference type="PANTHER" id="PTHR13528">
    <property type="entry name" value="39S RIBOSOMAL PROTEIN L28, MITOCHONDRIAL"/>
    <property type="match status" value="1"/>
</dbReference>
<keyword evidence="7" id="KW-1185">Reference proteome</keyword>
<feature type="compositionally biased region" description="Basic and acidic residues" evidence="5">
    <location>
        <begin position="204"/>
        <end position="214"/>
    </location>
</feature>
<dbReference type="AlphaFoldDB" id="A0A166I4T4"/>